<keyword evidence="6" id="KW-1185">Reference proteome</keyword>
<evidence type="ECO:0000256" key="3">
    <source>
        <dbReference type="PROSITE-ProRule" id="PRU00339"/>
    </source>
</evidence>
<evidence type="ECO:0000313" key="6">
    <source>
        <dbReference type="Proteomes" id="UP000183994"/>
    </source>
</evidence>
<evidence type="ECO:0000256" key="4">
    <source>
        <dbReference type="SAM" id="SignalP"/>
    </source>
</evidence>
<reference evidence="6" key="1">
    <citation type="submission" date="2016-11" db="EMBL/GenBank/DDBJ databases">
        <authorList>
            <person name="Varghese N."/>
            <person name="Submissions S."/>
        </authorList>
    </citation>
    <scope>NUCLEOTIDE SEQUENCE [LARGE SCALE GENOMIC DNA]</scope>
    <source>
        <strain evidence="6">DSM 16219</strain>
    </source>
</reference>
<accession>A0A1M6IEG0</accession>
<dbReference type="InterPro" id="IPR011990">
    <property type="entry name" value="TPR-like_helical_dom_sf"/>
</dbReference>
<gene>
    <name evidence="5" type="ORF">SAMN02745216_01451</name>
</gene>
<keyword evidence="4" id="KW-0732">Signal</keyword>
<dbReference type="Gene3D" id="1.25.40.10">
    <property type="entry name" value="Tetratricopeptide repeat domain"/>
    <property type="match status" value="2"/>
</dbReference>
<keyword evidence="2 3" id="KW-0802">TPR repeat</keyword>
<dbReference type="Proteomes" id="UP000183994">
    <property type="component" value="Unassembled WGS sequence"/>
</dbReference>
<dbReference type="PROSITE" id="PS50005">
    <property type="entry name" value="TPR"/>
    <property type="match status" value="1"/>
</dbReference>
<dbReference type="PROSITE" id="PS51257">
    <property type="entry name" value="PROKAR_LIPOPROTEIN"/>
    <property type="match status" value="1"/>
</dbReference>
<dbReference type="Pfam" id="PF13424">
    <property type="entry name" value="TPR_12"/>
    <property type="match status" value="2"/>
</dbReference>
<keyword evidence="1" id="KW-0677">Repeat</keyword>
<dbReference type="PANTHER" id="PTHR45641:SF19">
    <property type="entry name" value="NEPHROCYSTIN-3"/>
    <property type="match status" value="1"/>
</dbReference>
<feature type="chain" id="PRO_5013110530" evidence="4">
    <location>
        <begin position="28"/>
        <end position="482"/>
    </location>
</feature>
<organism evidence="5 6">
    <name type="scientific">Desulfatibacillum alkenivorans DSM 16219</name>
    <dbReference type="NCBI Taxonomy" id="1121393"/>
    <lineage>
        <taxon>Bacteria</taxon>
        <taxon>Pseudomonadati</taxon>
        <taxon>Thermodesulfobacteriota</taxon>
        <taxon>Desulfobacteria</taxon>
        <taxon>Desulfobacterales</taxon>
        <taxon>Desulfatibacillaceae</taxon>
        <taxon>Desulfatibacillum</taxon>
    </lineage>
</organism>
<evidence type="ECO:0000313" key="5">
    <source>
        <dbReference type="EMBL" id="SHJ32831.1"/>
    </source>
</evidence>
<dbReference type="SUPFAM" id="SSF48452">
    <property type="entry name" value="TPR-like"/>
    <property type="match status" value="2"/>
</dbReference>
<dbReference type="SMART" id="SM00028">
    <property type="entry name" value="TPR"/>
    <property type="match status" value="6"/>
</dbReference>
<feature type="repeat" description="TPR" evidence="3">
    <location>
        <begin position="349"/>
        <end position="382"/>
    </location>
</feature>
<dbReference type="EMBL" id="FQZU01000006">
    <property type="protein sequence ID" value="SHJ32831.1"/>
    <property type="molecule type" value="Genomic_DNA"/>
</dbReference>
<dbReference type="AlphaFoldDB" id="A0A1M6IEG0"/>
<dbReference type="InterPro" id="IPR019734">
    <property type="entry name" value="TPR_rpt"/>
</dbReference>
<dbReference type="PANTHER" id="PTHR45641">
    <property type="entry name" value="TETRATRICOPEPTIDE REPEAT PROTEIN (AFU_ORTHOLOGUE AFUA_6G03870)"/>
    <property type="match status" value="1"/>
</dbReference>
<evidence type="ECO:0000256" key="2">
    <source>
        <dbReference type="ARBA" id="ARBA00022803"/>
    </source>
</evidence>
<proteinExistence type="predicted"/>
<protein>
    <submittedName>
        <fullName evidence="5">Tetratricopeptide repeat-containing protein</fullName>
    </submittedName>
</protein>
<name>A0A1M6IEG0_9BACT</name>
<sequence>MSMSRSRMFKQVLFPLTIALTASFFFACANGTNFGRSGEQAPPLQYDYGPFLTQEGFKAEYPFIATWKEDPGRSLEEYENTCKTRLAEIAANQGPESPEMGYMLIAGSAVCAEMRNWEEMEARQNRFLAIFEKLVGPDAPDMAHYWHIAGKNFGEAADFENMMECHKKVCALSESRNETIEPAYVEDVLTLGDALTLFGRFEEAEEYYQKVLKAQIKILGPRDRDVARTLCTLGESFLHMADYGSAEKCFKTAYEIEFPKYIALDPIIAKAQAGLAVVYLNTGEHESARYHSSSSLSKMEKESPAWKAAYVNCALYNISPKVLARAEIYQKGYIAALDLLPNKDNRFYASNLYKLGVLQVRLGEFKEAEKNLTESVRIYEKHLEGNNIHACIAMLELAKLHIAVNKPDQAEELLERASAIQDQNPEVGLYLQSKILLRKANLEFRQAKHSEAINSYKKSLELLESLCGPNTLLTTLTQISIA</sequence>
<dbReference type="STRING" id="1121393.SAMN02745216_01451"/>
<evidence type="ECO:0000256" key="1">
    <source>
        <dbReference type="ARBA" id="ARBA00022737"/>
    </source>
</evidence>
<feature type="signal peptide" evidence="4">
    <location>
        <begin position="1"/>
        <end position="27"/>
    </location>
</feature>